<comment type="caution">
    <text evidence="4">The sequence shown here is derived from an EMBL/GenBank/DDBJ whole genome shotgun (WGS) entry which is preliminary data.</text>
</comment>
<gene>
    <name evidence="4" type="ORF">B9G39_00810</name>
</gene>
<dbReference type="SUPFAM" id="SSF52009">
    <property type="entry name" value="Phosphohistidine domain"/>
    <property type="match status" value="1"/>
</dbReference>
<sequence length="959" mass="108221">MPWSPLPLNLGGSIMLTDTAYDQLVMDAQTACSANKCFLGGKAYNLAWMTRHQYQVPPWIVLTTASFEQQLAYCQLTDKVRTLDQLSPAEQRKQCAYLCQQLSASNLAPHLAAKLKHALAELPKGRLAVRSSAADEDSTTLSFAGQLDSYICLEGYPDIAQAVIKVMASGFGERAVRYRQQHQRALSQTTLAVIVQTMVEGECSGVFFTAHPINGSRKHGLISACYGLAEGVVAGTADCDEFTVDLFSEEVKPQIHQKQFQIVYAENSGQGTERLPVAEALQTKPCLSSQQIQRIKQQGFQIARQLGRPQDLEWTFVNDQLYWLQTRPITSLPAPENPIGQRQVWDNSNIQESYCGITLPLTFTFALRAYHTVYQQTFQLLGVSKRKLQALQPALSHMLGLIQGRVYYNINHWYAALQILPGFKTNKSDMERMMGLQDPVDFIEGQPDNWRQRLVRLPDSLHALSRLCWGFMTMDRRVRSFESHFESIYQQVNRAQLHTQSIAELMAQAEWLQRQLLDNWQTPIINDFMVMMTNGRLHRQLQALGIDNAEALQNNLLAGETLASTEPTKHLMKLCDYIRNKPGLARLLSGLANDEVMPAIQYRYPEFYQRCQNYIEAFGDRCMGELKLESTTLRQDPRFLVALLKNYIAHPNLSLSTLGKTERDLRTQAEATVRQQLMLLPLGKYRCHYHRIWKLLKLWRKAVKNRESMRLARTRAIGLIRDIYREVGQQLAFYGVLAEPEDIFYLTVTELEQYMQGTAVQTEWQSLVSTRKAEYSQYQQQDLPHHFQTIGPVYLHNAFKPAATSDCLSTHNNEATSEAQPLNGIGCYPGEVTAPIKKIFSPDDDLDLQGHILCTVRTDPGWAPLFPTAAGILVERGSTLSHSAVVARELGIPAIVNIPGLTQQLETGQWVTMNGTTGSIQLQENPQATKQTDAELSPTSQDTKQRDSKAKDVLEEMSA</sequence>
<dbReference type="InterPro" id="IPR013815">
    <property type="entry name" value="ATP_grasp_subdomain_1"/>
</dbReference>
<proteinExistence type="predicted"/>
<dbReference type="Pfam" id="PF00391">
    <property type="entry name" value="PEP-utilizers"/>
    <property type="match status" value="1"/>
</dbReference>
<dbReference type="Proteomes" id="UP000257039">
    <property type="component" value="Unassembled WGS sequence"/>
</dbReference>
<name>A0A4P9VHW2_9GAMM</name>
<dbReference type="EMBL" id="NDXW01000001">
    <property type="protein sequence ID" value="RDH42096.1"/>
    <property type="molecule type" value="Genomic_DNA"/>
</dbReference>
<feature type="domain" description="Pyruvate phosphate dikinase AMP/ATP-binding" evidence="3">
    <location>
        <begin position="39"/>
        <end position="334"/>
    </location>
</feature>
<evidence type="ECO:0000313" key="4">
    <source>
        <dbReference type="EMBL" id="RDH42096.1"/>
    </source>
</evidence>
<keyword evidence="5" id="KW-1185">Reference proteome</keyword>
<feature type="region of interest" description="Disordered" evidence="1">
    <location>
        <begin position="923"/>
        <end position="959"/>
    </location>
</feature>
<evidence type="ECO:0000259" key="3">
    <source>
        <dbReference type="Pfam" id="PF01326"/>
    </source>
</evidence>
<feature type="domain" description="PEP-utilising enzyme mobile" evidence="2">
    <location>
        <begin position="849"/>
        <end position="918"/>
    </location>
</feature>
<dbReference type="GO" id="GO:0005524">
    <property type="term" value="F:ATP binding"/>
    <property type="evidence" value="ECO:0007669"/>
    <property type="project" value="InterPro"/>
</dbReference>
<dbReference type="Pfam" id="PF01326">
    <property type="entry name" value="PPDK_N"/>
    <property type="match status" value="1"/>
</dbReference>
<accession>A0A4P9VHW2</accession>
<dbReference type="InterPro" id="IPR051549">
    <property type="entry name" value="PEP_Utilizing_Enz"/>
</dbReference>
<dbReference type="GO" id="GO:0016301">
    <property type="term" value="F:kinase activity"/>
    <property type="evidence" value="ECO:0007669"/>
    <property type="project" value="InterPro"/>
</dbReference>
<dbReference type="InterPro" id="IPR036637">
    <property type="entry name" value="Phosphohistidine_dom_sf"/>
</dbReference>
<protein>
    <submittedName>
        <fullName evidence="4">Phosphoenolpyruvate synthase</fullName>
    </submittedName>
</protein>
<dbReference type="InterPro" id="IPR002192">
    <property type="entry name" value="PPDK_AMP/ATP-bd"/>
</dbReference>
<dbReference type="Gene3D" id="3.30.470.20">
    <property type="entry name" value="ATP-grasp fold, B domain"/>
    <property type="match status" value="1"/>
</dbReference>
<feature type="compositionally biased region" description="Basic and acidic residues" evidence="1">
    <location>
        <begin position="943"/>
        <end position="959"/>
    </location>
</feature>
<dbReference type="Gene3D" id="3.30.1490.20">
    <property type="entry name" value="ATP-grasp fold, A domain"/>
    <property type="match status" value="1"/>
</dbReference>
<reference evidence="4 5" key="1">
    <citation type="submission" date="2017-04" db="EMBL/GenBank/DDBJ databases">
        <title>Draft genome sequence of Zooshikella ganghwensis VG4 isolated from Red Sea sediments.</title>
        <authorList>
            <person name="Rehman Z."/>
            <person name="Alam I."/>
            <person name="Kamau A."/>
            <person name="Bajic V."/>
            <person name="Leiknes T."/>
        </authorList>
    </citation>
    <scope>NUCLEOTIDE SEQUENCE [LARGE SCALE GENOMIC DNA]</scope>
    <source>
        <strain evidence="4 5">VG4</strain>
    </source>
</reference>
<evidence type="ECO:0000259" key="2">
    <source>
        <dbReference type="Pfam" id="PF00391"/>
    </source>
</evidence>
<organism evidence="4 5">
    <name type="scientific">Zooshikella ganghwensis</name>
    <dbReference type="NCBI Taxonomy" id="202772"/>
    <lineage>
        <taxon>Bacteria</taxon>
        <taxon>Pseudomonadati</taxon>
        <taxon>Pseudomonadota</taxon>
        <taxon>Gammaproteobacteria</taxon>
        <taxon>Oceanospirillales</taxon>
        <taxon>Zooshikellaceae</taxon>
        <taxon>Zooshikella</taxon>
    </lineage>
</organism>
<dbReference type="PANTHER" id="PTHR43615:SF1">
    <property type="entry name" value="PPDK_N DOMAIN-CONTAINING PROTEIN"/>
    <property type="match status" value="1"/>
</dbReference>
<evidence type="ECO:0000313" key="5">
    <source>
        <dbReference type="Proteomes" id="UP000257039"/>
    </source>
</evidence>
<dbReference type="PANTHER" id="PTHR43615">
    <property type="entry name" value="PHOSPHOENOLPYRUVATE SYNTHASE-RELATED"/>
    <property type="match status" value="1"/>
</dbReference>
<dbReference type="SUPFAM" id="SSF56059">
    <property type="entry name" value="Glutathione synthetase ATP-binding domain-like"/>
    <property type="match status" value="1"/>
</dbReference>
<dbReference type="InterPro" id="IPR008279">
    <property type="entry name" value="PEP-util_enz_mobile_dom"/>
</dbReference>
<keyword evidence="4" id="KW-0670">Pyruvate</keyword>
<evidence type="ECO:0000256" key="1">
    <source>
        <dbReference type="SAM" id="MobiDB-lite"/>
    </source>
</evidence>
<dbReference type="Gene3D" id="3.50.30.10">
    <property type="entry name" value="Phosphohistidine domain"/>
    <property type="match status" value="1"/>
</dbReference>
<dbReference type="AlphaFoldDB" id="A0A4P9VHW2"/>